<dbReference type="Proteomes" id="UP000805085">
    <property type="component" value="Unassembled WGS sequence"/>
</dbReference>
<dbReference type="InterPro" id="IPR002931">
    <property type="entry name" value="Transglutaminase-like"/>
</dbReference>
<evidence type="ECO:0000313" key="3">
    <source>
        <dbReference type="EMBL" id="NRD23259.1"/>
    </source>
</evidence>
<dbReference type="Gene3D" id="2.60.40.3140">
    <property type="match status" value="1"/>
</dbReference>
<feature type="domain" description="Transglutaminase-like" evidence="2">
    <location>
        <begin position="300"/>
        <end position="375"/>
    </location>
</feature>
<evidence type="ECO:0000256" key="1">
    <source>
        <dbReference type="SAM" id="SignalP"/>
    </source>
</evidence>
<dbReference type="EMBL" id="JABRWQ010000003">
    <property type="protein sequence ID" value="NRD23259.1"/>
    <property type="molecule type" value="Genomic_DNA"/>
</dbReference>
<protein>
    <submittedName>
        <fullName evidence="3">DUF3857 domain-containing protein</fullName>
    </submittedName>
</protein>
<accession>A0ABX2E4P0</accession>
<dbReference type="Gene3D" id="3.10.620.30">
    <property type="match status" value="1"/>
</dbReference>
<evidence type="ECO:0000259" key="2">
    <source>
        <dbReference type="Pfam" id="PF01841"/>
    </source>
</evidence>
<feature type="chain" id="PRO_5045814646" evidence="1">
    <location>
        <begin position="20"/>
        <end position="650"/>
    </location>
</feature>
<dbReference type="Pfam" id="PF01841">
    <property type="entry name" value="Transglut_core"/>
    <property type="match status" value="1"/>
</dbReference>
<comment type="caution">
    <text evidence="3">The sequence shown here is derived from an EMBL/GenBank/DDBJ whole genome shotgun (WGS) entry which is preliminary data.</text>
</comment>
<organism evidence="3 4">
    <name type="scientific">Winogradskyella litoriviva</name>
    <dbReference type="NCBI Taxonomy" id="1220182"/>
    <lineage>
        <taxon>Bacteria</taxon>
        <taxon>Pseudomonadati</taxon>
        <taxon>Bacteroidota</taxon>
        <taxon>Flavobacteriia</taxon>
        <taxon>Flavobacteriales</taxon>
        <taxon>Flavobacteriaceae</taxon>
        <taxon>Winogradskyella</taxon>
    </lineage>
</organism>
<feature type="signal peptide" evidence="1">
    <location>
        <begin position="1"/>
        <end position="19"/>
    </location>
</feature>
<keyword evidence="4" id="KW-1185">Reference proteome</keyword>
<name>A0ABX2E4P0_9FLAO</name>
<dbReference type="Gene3D" id="2.60.120.1130">
    <property type="match status" value="1"/>
</dbReference>
<reference evidence="3 4" key="1">
    <citation type="journal article" date="2015" name="Int. J. Syst. Evol. Microbiol.">
        <title>Winogradskyella litoriviva sp. nov., isolated from coastal seawater.</title>
        <authorList>
            <person name="Nedashkovskaya O.I."/>
            <person name="Kukhlevskiy A.D."/>
            <person name="Zhukova N.V."/>
            <person name="Kim S.J."/>
            <person name="Rhee S.K."/>
            <person name="Mikhailov V.V."/>
        </authorList>
    </citation>
    <scope>NUCLEOTIDE SEQUENCE [LARGE SCALE GENOMIC DNA]</scope>
    <source>
        <strain evidence="3 4">KMM6491</strain>
    </source>
</reference>
<dbReference type="RefSeq" id="WP_173300889.1">
    <property type="nucleotide sequence ID" value="NZ_JABRWQ010000003.1"/>
</dbReference>
<gene>
    <name evidence="3" type="ORF">HNV10_08400</name>
</gene>
<sequence>MKSLFIFFTIVFALSFGNAQNFNFGKVSKAELQEKFHSKDSATSAAILYRNETVNFRFVANQGFQQERKVHQRIKIYNKEGFDWATHKVYLYKGTGQKESLYGLKGFSYNLVNGKVEKDKLKSDGKFVEEYSEYTDVNSFTLPNVKEGTVIEYQYTITSSRYDLDDIIFQYSIPINKLDIRIATPEYFIYNKQYNFQASYLPKLVESTQNTTVPFDYKINISTIDEVDIPALREEAYSGNYNNYRSKMAMELTAYLNANKVIEKTFSSSWEEVSKTIYKSENFGGQLGKYSIYKDDLEAVLAGVENDFEKAILVERFVKSKVKWNGRYGKYAQNGVRSAYKNGEGNDADINLMVISMLRSQGVKANPVILSTRDNGIPLFPSREGLNYVICSVESDGKMLLIDATEQYSTNNILPQRVLNWQGRLIENENVSRWINMKPNKKSVESTMHNVTIEDDFTVTGKVASNHTNYVAYFFRDKYATMTSEDQIKSIEKDKGAIEINELDIKNIKDAFKPISLRYQYELSDGIDEVGDKIYFAPLLFFAIKENPFKLEERQYPIDFIIPYTDKYLVNIKLPEGYSVESLPTSMALEFNDANVKFTYLIKQNGGFLQLKVELDIVNPLILPKDYKDFKDFYSKIVEKQAEQVVLTKA</sequence>
<keyword evidence="1" id="KW-0732">Signal</keyword>
<proteinExistence type="predicted"/>
<evidence type="ECO:0000313" key="4">
    <source>
        <dbReference type="Proteomes" id="UP000805085"/>
    </source>
</evidence>